<dbReference type="AlphaFoldDB" id="A0A9P1DZB4"/>
<evidence type="ECO:0000313" key="2">
    <source>
        <dbReference type="Proteomes" id="UP001152484"/>
    </source>
</evidence>
<keyword evidence="2" id="KW-1185">Reference proteome</keyword>
<comment type="caution">
    <text evidence="1">The sequence shown here is derived from an EMBL/GenBank/DDBJ whole genome shotgun (WGS) entry which is preliminary data.</text>
</comment>
<dbReference type="Proteomes" id="UP001152484">
    <property type="component" value="Unassembled WGS sequence"/>
</dbReference>
<sequence>MIQRLGLFFHRGDLFIFVADGLSTRLRREERMKRFHRVGVVREVEVLLKAVDLFKNMDRDSLMKELKEDKEGWDPDILVDLFKNMDRELILSIQLWKSQIPPKVKVFFYQREWIVHKVVHHVC</sequence>
<protein>
    <submittedName>
        <fullName evidence="1">Uncharacterized protein</fullName>
    </submittedName>
</protein>
<reference evidence="1" key="1">
    <citation type="submission" date="2022-07" db="EMBL/GenBank/DDBJ databases">
        <authorList>
            <person name="Macas J."/>
            <person name="Novak P."/>
            <person name="Neumann P."/>
        </authorList>
    </citation>
    <scope>NUCLEOTIDE SEQUENCE</scope>
</reference>
<evidence type="ECO:0000313" key="1">
    <source>
        <dbReference type="EMBL" id="CAH9065057.1"/>
    </source>
</evidence>
<proteinExistence type="predicted"/>
<accession>A0A9P1DZB4</accession>
<gene>
    <name evidence="1" type="ORF">CEURO_LOCUS2162</name>
</gene>
<organism evidence="1 2">
    <name type="scientific">Cuscuta europaea</name>
    <name type="common">European dodder</name>
    <dbReference type="NCBI Taxonomy" id="41803"/>
    <lineage>
        <taxon>Eukaryota</taxon>
        <taxon>Viridiplantae</taxon>
        <taxon>Streptophyta</taxon>
        <taxon>Embryophyta</taxon>
        <taxon>Tracheophyta</taxon>
        <taxon>Spermatophyta</taxon>
        <taxon>Magnoliopsida</taxon>
        <taxon>eudicotyledons</taxon>
        <taxon>Gunneridae</taxon>
        <taxon>Pentapetalae</taxon>
        <taxon>asterids</taxon>
        <taxon>lamiids</taxon>
        <taxon>Solanales</taxon>
        <taxon>Convolvulaceae</taxon>
        <taxon>Cuscuteae</taxon>
        <taxon>Cuscuta</taxon>
        <taxon>Cuscuta subgen. Cuscuta</taxon>
    </lineage>
</organism>
<dbReference type="EMBL" id="CAMAPE010000005">
    <property type="protein sequence ID" value="CAH9065057.1"/>
    <property type="molecule type" value="Genomic_DNA"/>
</dbReference>
<name>A0A9P1DZB4_CUSEU</name>